<organism evidence="1 2">
    <name type="scientific">Cupriavidus pinatubonensis</name>
    <dbReference type="NCBI Taxonomy" id="248026"/>
    <lineage>
        <taxon>Bacteria</taxon>
        <taxon>Pseudomonadati</taxon>
        <taxon>Pseudomonadota</taxon>
        <taxon>Betaproteobacteria</taxon>
        <taxon>Burkholderiales</taxon>
        <taxon>Burkholderiaceae</taxon>
        <taxon>Cupriavidus</taxon>
    </lineage>
</organism>
<dbReference type="EMBL" id="CAJZAF010000007">
    <property type="protein sequence ID" value="CAG9169719.1"/>
    <property type="molecule type" value="Genomic_DNA"/>
</dbReference>
<accession>A0ABM8WQL2</accession>
<dbReference type="Proteomes" id="UP000701702">
    <property type="component" value="Unassembled WGS sequence"/>
</dbReference>
<reference evidence="1 2" key="1">
    <citation type="submission" date="2021-08" db="EMBL/GenBank/DDBJ databases">
        <authorList>
            <person name="Peeters C."/>
        </authorList>
    </citation>
    <scope>NUCLEOTIDE SEQUENCE [LARGE SCALE GENOMIC DNA]</scope>
    <source>
        <strain evidence="1 2">LMG 23994</strain>
    </source>
</reference>
<evidence type="ECO:0000313" key="1">
    <source>
        <dbReference type="EMBL" id="CAG9169719.1"/>
    </source>
</evidence>
<proteinExistence type="predicted"/>
<name>A0ABM8WQL2_9BURK</name>
<evidence type="ECO:0000313" key="2">
    <source>
        <dbReference type="Proteomes" id="UP000701702"/>
    </source>
</evidence>
<protein>
    <submittedName>
        <fullName evidence="1">Uncharacterized protein</fullName>
    </submittedName>
</protein>
<sequence>MGIEPHGCFHGPIQWGAWLTRDCYEGNSPDALGATAHIAAMRAYVARFGEEVPEISESCKV</sequence>
<comment type="caution">
    <text evidence="1">The sequence shown here is derived from an EMBL/GenBank/DDBJ whole genome shotgun (WGS) entry which is preliminary data.</text>
</comment>
<keyword evidence="2" id="KW-1185">Reference proteome</keyword>
<gene>
    <name evidence="1" type="ORF">LMG23994_01629</name>
</gene>